<evidence type="ECO:0000313" key="3">
    <source>
        <dbReference type="Proteomes" id="UP000320085"/>
    </source>
</evidence>
<dbReference type="Gene3D" id="3.10.450.50">
    <property type="match status" value="1"/>
</dbReference>
<organism evidence="2 3">
    <name type="scientific">Humibacillus xanthopallidus</name>
    <dbReference type="NCBI Taxonomy" id="412689"/>
    <lineage>
        <taxon>Bacteria</taxon>
        <taxon>Bacillati</taxon>
        <taxon>Actinomycetota</taxon>
        <taxon>Actinomycetes</taxon>
        <taxon>Micrococcales</taxon>
        <taxon>Intrasporangiaceae</taxon>
        <taxon>Humibacillus</taxon>
    </lineage>
</organism>
<accession>A0A543PKM6</accession>
<dbReference type="Proteomes" id="UP000320085">
    <property type="component" value="Unassembled WGS sequence"/>
</dbReference>
<sequence>MSDDVALVLAWIEASQRARNSQRPEDFDALRRFLADDVQVKLASPWTDSPWRIAYTSANQIVDRLNAPINQGPTLTTENTNVVQAGRDVLVEQLSTITLDGEDHVSTVCHIFTVEDGRIQQLRTYRNDHGLPTG</sequence>
<protein>
    <submittedName>
        <fullName evidence="2">Ketosteroid isomerase-like protein</fullName>
    </submittedName>
</protein>
<proteinExistence type="predicted"/>
<dbReference type="SUPFAM" id="SSF54427">
    <property type="entry name" value="NTF2-like"/>
    <property type="match status" value="1"/>
</dbReference>
<dbReference type="RefSeq" id="WP_185747385.1">
    <property type="nucleotide sequence ID" value="NZ_BAAAQC010000019.1"/>
</dbReference>
<dbReference type="GO" id="GO:0016853">
    <property type="term" value="F:isomerase activity"/>
    <property type="evidence" value="ECO:0007669"/>
    <property type="project" value="UniProtKB-KW"/>
</dbReference>
<feature type="domain" description="SnoaL-like" evidence="1">
    <location>
        <begin position="25"/>
        <end position="120"/>
    </location>
</feature>
<name>A0A543PKM6_9MICO</name>
<gene>
    <name evidence="2" type="ORF">FHX52_3844</name>
</gene>
<keyword evidence="2" id="KW-0413">Isomerase</keyword>
<dbReference type="InterPro" id="IPR037401">
    <property type="entry name" value="SnoaL-like"/>
</dbReference>
<dbReference type="EMBL" id="VFQF01000003">
    <property type="protein sequence ID" value="TQN44628.1"/>
    <property type="molecule type" value="Genomic_DNA"/>
</dbReference>
<reference evidence="2 3" key="1">
    <citation type="submission" date="2019-06" db="EMBL/GenBank/DDBJ databases">
        <title>Sequencing the genomes of 1000 actinobacteria strains.</title>
        <authorList>
            <person name="Klenk H.-P."/>
        </authorList>
    </citation>
    <scope>NUCLEOTIDE SEQUENCE [LARGE SCALE GENOMIC DNA]</scope>
    <source>
        <strain evidence="2 3">DSM 21776</strain>
    </source>
</reference>
<dbReference type="Pfam" id="PF12680">
    <property type="entry name" value="SnoaL_2"/>
    <property type="match status" value="1"/>
</dbReference>
<evidence type="ECO:0000259" key="1">
    <source>
        <dbReference type="Pfam" id="PF12680"/>
    </source>
</evidence>
<dbReference type="AlphaFoldDB" id="A0A543PKM6"/>
<evidence type="ECO:0000313" key="2">
    <source>
        <dbReference type="EMBL" id="TQN44628.1"/>
    </source>
</evidence>
<dbReference type="InterPro" id="IPR032710">
    <property type="entry name" value="NTF2-like_dom_sf"/>
</dbReference>
<comment type="caution">
    <text evidence="2">The sequence shown here is derived from an EMBL/GenBank/DDBJ whole genome shotgun (WGS) entry which is preliminary data.</text>
</comment>